<feature type="domain" description="C2H2-type" evidence="8">
    <location>
        <begin position="669"/>
        <end position="696"/>
    </location>
</feature>
<dbReference type="Pfam" id="PF00096">
    <property type="entry name" value="zf-C2H2"/>
    <property type="match status" value="6"/>
</dbReference>
<dbReference type="FunFam" id="3.30.160.60:FF:000176">
    <property type="entry name" value="zinc finger protein 70"/>
    <property type="match status" value="1"/>
</dbReference>
<feature type="domain" description="C2H2-type" evidence="8">
    <location>
        <begin position="470"/>
        <end position="492"/>
    </location>
</feature>
<evidence type="ECO:0000313" key="9">
    <source>
        <dbReference type="EMBL" id="KAK7079904.1"/>
    </source>
</evidence>
<feature type="domain" description="C2H2-type" evidence="8">
    <location>
        <begin position="527"/>
        <end position="554"/>
    </location>
</feature>
<keyword evidence="6" id="KW-0539">Nucleus</keyword>
<evidence type="ECO:0000256" key="4">
    <source>
        <dbReference type="ARBA" id="ARBA00022771"/>
    </source>
</evidence>
<accession>A0AAN8XIK5</accession>
<feature type="domain" description="C2H2-type" evidence="8">
    <location>
        <begin position="641"/>
        <end position="668"/>
    </location>
</feature>
<feature type="domain" description="C2H2-type" evidence="8">
    <location>
        <begin position="697"/>
        <end position="726"/>
    </location>
</feature>
<dbReference type="InterPro" id="IPR050826">
    <property type="entry name" value="Krueppel_C2H2_ZnFinger"/>
</dbReference>
<keyword evidence="3" id="KW-0677">Repeat</keyword>
<gene>
    <name evidence="9" type="ORF">SK128_000357</name>
</gene>
<dbReference type="EMBL" id="JAXCGZ010006278">
    <property type="protein sequence ID" value="KAK7079904.1"/>
    <property type="molecule type" value="Genomic_DNA"/>
</dbReference>
<evidence type="ECO:0000256" key="5">
    <source>
        <dbReference type="ARBA" id="ARBA00022833"/>
    </source>
</evidence>
<evidence type="ECO:0000256" key="2">
    <source>
        <dbReference type="ARBA" id="ARBA00022723"/>
    </source>
</evidence>
<feature type="domain" description="C2H2-type" evidence="8">
    <location>
        <begin position="385"/>
        <end position="412"/>
    </location>
</feature>
<protein>
    <recommendedName>
        <fullName evidence="8">C2H2-type domain-containing protein</fullName>
    </recommendedName>
</protein>
<evidence type="ECO:0000256" key="3">
    <source>
        <dbReference type="ARBA" id="ARBA00022737"/>
    </source>
</evidence>
<proteinExistence type="predicted"/>
<feature type="domain" description="C2H2-type" evidence="8">
    <location>
        <begin position="442"/>
        <end position="469"/>
    </location>
</feature>
<name>A0AAN8XIK5_HALRR</name>
<dbReference type="PROSITE" id="PS50157">
    <property type="entry name" value="ZINC_FINGER_C2H2_2"/>
    <property type="match status" value="12"/>
</dbReference>
<feature type="domain" description="C2H2-type" evidence="8">
    <location>
        <begin position="555"/>
        <end position="582"/>
    </location>
</feature>
<dbReference type="GO" id="GO:0008270">
    <property type="term" value="F:zinc ion binding"/>
    <property type="evidence" value="ECO:0007669"/>
    <property type="project" value="UniProtKB-KW"/>
</dbReference>
<feature type="domain" description="C2H2-type" evidence="8">
    <location>
        <begin position="499"/>
        <end position="526"/>
    </location>
</feature>
<organism evidence="9 10">
    <name type="scientific">Halocaridina rubra</name>
    <name type="common">Hawaiian red shrimp</name>
    <dbReference type="NCBI Taxonomy" id="373956"/>
    <lineage>
        <taxon>Eukaryota</taxon>
        <taxon>Metazoa</taxon>
        <taxon>Ecdysozoa</taxon>
        <taxon>Arthropoda</taxon>
        <taxon>Crustacea</taxon>
        <taxon>Multicrustacea</taxon>
        <taxon>Malacostraca</taxon>
        <taxon>Eumalacostraca</taxon>
        <taxon>Eucarida</taxon>
        <taxon>Decapoda</taxon>
        <taxon>Pleocyemata</taxon>
        <taxon>Caridea</taxon>
        <taxon>Atyoidea</taxon>
        <taxon>Atyidae</taxon>
        <taxon>Halocaridina</taxon>
    </lineage>
</organism>
<comment type="subcellular location">
    <subcellularLocation>
        <location evidence="1">Nucleus</location>
    </subcellularLocation>
</comment>
<keyword evidence="2" id="KW-0479">Metal-binding</keyword>
<dbReference type="GO" id="GO:0043565">
    <property type="term" value="F:sequence-specific DNA binding"/>
    <property type="evidence" value="ECO:0007669"/>
    <property type="project" value="UniProtKB-ARBA"/>
</dbReference>
<dbReference type="GO" id="GO:0005634">
    <property type="term" value="C:nucleus"/>
    <property type="evidence" value="ECO:0007669"/>
    <property type="project" value="UniProtKB-SubCell"/>
</dbReference>
<feature type="domain" description="C2H2-type" evidence="8">
    <location>
        <begin position="415"/>
        <end position="442"/>
    </location>
</feature>
<dbReference type="PROSITE" id="PS00028">
    <property type="entry name" value="ZINC_FINGER_C2H2_1"/>
    <property type="match status" value="13"/>
</dbReference>
<dbReference type="Proteomes" id="UP001381693">
    <property type="component" value="Unassembled WGS sequence"/>
</dbReference>
<dbReference type="FunFam" id="3.30.160.60:FF:000624">
    <property type="entry name" value="zinc finger protein 697"/>
    <property type="match status" value="1"/>
</dbReference>
<sequence length="998" mass="111163">MEGLTLDVTTLGDAGAQMITLVDASSLETSQHNVHILAAHQLEPNAGHTLHDHEKDDCDPLGTLENPLAKTAVTSPHCLVCNAKLGVSARGAMALFSDKAKTTHRQIEVHVMLTNILNQDIQDKHIHSSIVCKKCYKLIDDIDSLEGQLITLKQVVTNKYMRTLAIVKQEALQESVDSVLDEDTLHLEASTLTKDDKDFKVYMGSVSSVRGRRSRRGRGGGRGVRTSAVKLEVKQEENVQEFSGLDTSENADLLKHQTLLSTTDSNDALEGRLDGELEDDGGAGMLMVEEEILEESGVVDVVEDVMEVDGLDLEDGDGCVQIDGLPLVPLSGSEMSVQNNPPIQDGHSLLEDGVDRYKCRFCSLKMTVLADIQKHMRESHPERLFECEVCQERMPTKADLVSHLRQHEASGEKHYCCNMCPRRYVLPRQLKEHMRHHMNKTFLCSQCPKRFRSEPALQEHYNAHTGNRPYGCDHCSKKFTSKHILKTHIKTHGIRHRPHQCKTCGKNFLTSHHLSDHVNVHQSKKNYICENCGKGFATQRSLDLHAITHSGVKNFACSICNKLFARKGEVEDHERTHTGEKPFQCEICGSTFSQRSNLQSHKRTTHYQEKRYQCNQCNKAFKRKRLLVYHIMSVHTGERPYKCEKCNAGFVYPEHYKKHLRIHTGEKPFKCEICGKSFNSRDNRNAHKFIHSDKKPYECALCGAGFMRKPMLASHLQQHGHTEDVEAYMKMNPPTIIACDTNTAGGIASPTGTIRSVKIDEDQSLEPSLDTPVQLVRSSVRDGDTVEVMSRPVHIIEADDLPRYIIHATNGDRGEEGVGHLFASLQGQVVEVRADDIERYSELTADQMAQVAQVVSSQPSSSGIHQVAVSGDLRPLHIQLEPATREITLQAQPGSTREVAASIGLPTTTTVSTRDVTLHGGNHVPGTSGTAVLVGSRQLQYDSGALSQSTLRKVLTDRDDIRTTTVLNITTSSESRSTVFRPWPQQTIDTNANNFIGN</sequence>
<feature type="domain" description="C2H2-type" evidence="8">
    <location>
        <begin position="583"/>
        <end position="611"/>
    </location>
</feature>
<reference evidence="9 10" key="1">
    <citation type="submission" date="2023-11" db="EMBL/GenBank/DDBJ databases">
        <title>Halocaridina rubra genome assembly.</title>
        <authorList>
            <person name="Smith C."/>
        </authorList>
    </citation>
    <scope>NUCLEOTIDE SEQUENCE [LARGE SCALE GENOMIC DNA]</scope>
    <source>
        <strain evidence="9">EP-1</strain>
        <tissue evidence="9">Whole</tissue>
    </source>
</reference>
<keyword evidence="4 7" id="KW-0863">Zinc-finger</keyword>
<dbReference type="InterPro" id="IPR013087">
    <property type="entry name" value="Znf_C2H2_type"/>
</dbReference>
<comment type="caution">
    <text evidence="9">The sequence shown here is derived from an EMBL/GenBank/DDBJ whole genome shotgun (WGS) entry which is preliminary data.</text>
</comment>
<evidence type="ECO:0000313" key="10">
    <source>
        <dbReference type="Proteomes" id="UP001381693"/>
    </source>
</evidence>
<dbReference type="PANTHER" id="PTHR24377">
    <property type="entry name" value="IP01015P-RELATED"/>
    <property type="match status" value="1"/>
</dbReference>
<dbReference type="SUPFAM" id="SSF57667">
    <property type="entry name" value="beta-beta-alpha zinc fingers"/>
    <property type="match status" value="7"/>
</dbReference>
<feature type="domain" description="C2H2-type" evidence="8">
    <location>
        <begin position="612"/>
        <end position="640"/>
    </location>
</feature>
<dbReference type="FunFam" id="3.30.160.60:FF:000110">
    <property type="entry name" value="Zinc finger protein-like"/>
    <property type="match status" value="1"/>
</dbReference>
<dbReference type="GO" id="GO:0005694">
    <property type="term" value="C:chromosome"/>
    <property type="evidence" value="ECO:0007669"/>
    <property type="project" value="UniProtKB-ARBA"/>
</dbReference>
<evidence type="ECO:0000256" key="6">
    <source>
        <dbReference type="ARBA" id="ARBA00023242"/>
    </source>
</evidence>
<evidence type="ECO:0000256" key="1">
    <source>
        <dbReference type="ARBA" id="ARBA00004123"/>
    </source>
</evidence>
<dbReference type="InterPro" id="IPR036236">
    <property type="entry name" value="Znf_C2H2_sf"/>
</dbReference>
<dbReference type="SMART" id="SM00355">
    <property type="entry name" value="ZnF_C2H2"/>
    <property type="match status" value="13"/>
</dbReference>
<keyword evidence="10" id="KW-1185">Reference proteome</keyword>
<dbReference type="FunFam" id="3.30.160.60:FF:001732">
    <property type="entry name" value="Zgc:162936"/>
    <property type="match status" value="1"/>
</dbReference>
<keyword evidence="5" id="KW-0862">Zinc</keyword>
<dbReference type="Gene3D" id="3.30.160.60">
    <property type="entry name" value="Classic Zinc Finger"/>
    <property type="match status" value="12"/>
</dbReference>
<dbReference type="FunFam" id="3.30.160.60:FF:000145">
    <property type="entry name" value="Zinc finger protein 574"/>
    <property type="match status" value="1"/>
</dbReference>
<dbReference type="GO" id="GO:0045893">
    <property type="term" value="P:positive regulation of DNA-templated transcription"/>
    <property type="evidence" value="ECO:0007669"/>
    <property type="project" value="UniProtKB-ARBA"/>
</dbReference>
<evidence type="ECO:0000259" key="8">
    <source>
        <dbReference type="PROSITE" id="PS50157"/>
    </source>
</evidence>
<dbReference type="AlphaFoldDB" id="A0AAN8XIK5"/>
<evidence type="ECO:0000256" key="7">
    <source>
        <dbReference type="PROSITE-ProRule" id="PRU00042"/>
    </source>
</evidence>